<proteinExistence type="predicted"/>
<protein>
    <submittedName>
        <fullName evidence="1">Uncharacterized protein</fullName>
    </submittedName>
</protein>
<dbReference type="Proteomes" id="UP000594261">
    <property type="component" value="Chromosome 11"/>
</dbReference>
<dbReference type="AlphaFoldDB" id="A0A7N2MXT0"/>
<name>A0A7N2MXT0_QUELO</name>
<dbReference type="InParanoid" id="A0A7N2MXT0"/>
<dbReference type="Gramene" id="QL11p035429:mrna">
    <property type="protein sequence ID" value="QL11p035429:mrna"/>
    <property type="gene ID" value="QL11p035429"/>
</dbReference>
<dbReference type="EnsemblPlants" id="QL11p035429:mrna">
    <property type="protein sequence ID" value="QL11p035429:mrna"/>
    <property type="gene ID" value="QL11p035429"/>
</dbReference>
<reference evidence="1 2" key="1">
    <citation type="journal article" date="2016" name="G3 (Bethesda)">
        <title>First Draft Assembly and Annotation of the Genome of a California Endemic Oak Quercus lobata Nee (Fagaceae).</title>
        <authorList>
            <person name="Sork V.L."/>
            <person name="Fitz-Gibbon S.T."/>
            <person name="Puiu D."/>
            <person name="Crepeau M."/>
            <person name="Gugger P.F."/>
            <person name="Sherman R."/>
            <person name="Stevens K."/>
            <person name="Langley C.H."/>
            <person name="Pellegrini M."/>
            <person name="Salzberg S.L."/>
        </authorList>
    </citation>
    <scope>NUCLEOTIDE SEQUENCE [LARGE SCALE GENOMIC DNA]</scope>
    <source>
        <strain evidence="1 2">cv. SW786</strain>
    </source>
</reference>
<organism evidence="1 2">
    <name type="scientific">Quercus lobata</name>
    <name type="common">Valley oak</name>
    <dbReference type="NCBI Taxonomy" id="97700"/>
    <lineage>
        <taxon>Eukaryota</taxon>
        <taxon>Viridiplantae</taxon>
        <taxon>Streptophyta</taxon>
        <taxon>Embryophyta</taxon>
        <taxon>Tracheophyta</taxon>
        <taxon>Spermatophyta</taxon>
        <taxon>Magnoliopsida</taxon>
        <taxon>eudicotyledons</taxon>
        <taxon>Gunneridae</taxon>
        <taxon>Pentapetalae</taxon>
        <taxon>rosids</taxon>
        <taxon>fabids</taxon>
        <taxon>Fagales</taxon>
        <taxon>Fagaceae</taxon>
        <taxon>Quercus</taxon>
    </lineage>
</organism>
<keyword evidence="2" id="KW-1185">Reference proteome</keyword>
<reference evidence="1" key="2">
    <citation type="submission" date="2021-01" db="UniProtKB">
        <authorList>
            <consortium name="EnsemblPlants"/>
        </authorList>
    </citation>
    <scope>IDENTIFICATION</scope>
</reference>
<dbReference type="EMBL" id="LRBV02000011">
    <property type="status" value="NOT_ANNOTATED_CDS"/>
    <property type="molecule type" value="Genomic_DNA"/>
</dbReference>
<evidence type="ECO:0000313" key="2">
    <source>
        <dbReference type="Proteomes" id="UP000594261"/>
    </source>
</evidence>
<evidence type="ECO:0000313" key="1">
    <source>
        <dbReference type="EnsemblPlants" id="QL11p035429:mrna"/>
    </source>
</evidence>
<sequence length="80" mass="9005">MLRALARRVGCWGSRNPWMIAHPRRDFCLGLGVLPDSIDRNSDSFTRNSKAMDELISDLQSHISKRVSCRAFNAVAADFP</sequence>
<accession>A0A7N2MXT0</accession>